<name>A0ABP0UHE7_9BRYO</name>
<proteinExistence type="predicted"/>
<gene>
    <name evidence="1" type="ORF">CSSPTR1EN2_LOCUS14492</name>
</gene>
<organism evidence="1 2">
    <name type="scientific">Sphagnum troendelagicum</name>
    <dbReference type="NCBI Taxonomy" id="128251"/>
    <lineage>
        <taxon>Eukaryota</taxon>
        <taxon>Viridiplantae</taxon>
        <taxon>Streptophyta</taxon>
        <taxon>Embryophyta</taxon>
        <taxon>Bryophyta</taxon>
        <taxon>Sphagnophytina</taxon>
        <taxon>Sphagnopsida</taxon>
        <taxon>Sphagnales</taxon>
        <taxon>Sphagnaceae</taxon>
        <taxon>Sphagnum</taxon>
    </lineage>
</organism>
<sequence length="173" mass="19025">MEPPPPELFDPATKLEGPLPSTPGLFESTELSLGGPLGLFELTELGGSRPRPLGLYEATDLSLRGVEFESTELFPAICAFTEFDPPAEERVLVVSSSISSWMKRLMSMSNLVCLPLVDKPDRNQFPRPAACGFELQGFIHAHKSLRISTTTLTTYSSCTTPTYCTSWFLFSLD</sequence>
<reference evidence="1" key="1">
    <citation type="submission" date="2024-02" db="EMBL/GenBank/DDBJ databases">
        <authorList>
            <consortium name="ELIXIR-Norway"/>
            <consortium name="Elixir Norway"/>
        </authorList>
    </citation>
    <scope>NUCLEOTIDE SEQUENCE</scope>
</reference>
<evidence type="ECO:0000313" key="2">
    <source>
        <dbReference type="Proteomes" id="UP001497512"/>
    </source>
</evidence>
<protein>
    <submittedName>
        <fullName evidence="1">Uncharacterized protein</fullName>
    </submittedName>
</protein>
<accession>A0ABP0UHE7</accession>
<evidence type="ECO:0000313" key="1">
    <source>
        <dbReference type="EMBL" id="CAK9219423.1"/>
    </source>
</evidence>
<dbReference type="Proteomes" id="UP001497512">
    <property type="component" value="Chromosome 3"/>
</dbReference>
<keyword evidence="2" id="KW-1185">Reference proteome</keyword>
<dbReference type="EMBL" id="OZ019895">
    <property type="protein sequence ID" value="CAK9219423.1"/>
    <property type="molecule type" value="Genomic_DNA"/>
</dbReference>